<feature type="compositionally biased region" description="Basic and acidic residues" evidence="2">
    <location>
        <begin position="191"/>
        <end position="200"/>
    </location>
</feature>
<reference evidence="3" key="1">
    <citation type="journal article" date="2014" name="Int. J. Syst. Evol. Microbiol.">
        <title>Complete genome sequence of Corynebacterium casei LMG S-19264T (=DSM 44701T), isolated from a smear-ripened cheese.</title>
        <authorList>
            <consortium name="US DOE Joint Genome Institute (JGI-PGF)"/>
            <person name="Walter F."/>
            <person name="Albersmeier A."/>
            <person name="Kalinowski J."/>
            <person name="Ruckert C."/>
        </authorList>
    </citation>
    <scope>NUCLEOTIDE SEQUENCE</scope>
    <source>
        <strain evidence="3">JCM 10088</strain>
    </source>
</reference>
<evidence type="ECO:0000256" key="2">
    <source>
        <dbReference type="SAM" id="MobiDB-lite"/>
    </source>
</evidence>
<dbReference type="EMBL" id="BMNL01000002">
    <property type="protein sequence ID" value="GGP21014.1"/>
    <property type="molecule type" value="Genomic_DNA"/>
</dbReference>
<organism evidence="3 4">
    <name type="scientific">Thermocladium modestius</name>
    <dbReference type="NCBI Taxonomy" id="62609"/>
    <lineage>
        <taxon>Archaea</taxon>
        <taxon>Thermoproteota</taxon>
        <taxon>Thermoprotei</taxon>
        <taxon>Thermoproteales</taxon>
        <taxon>Thermoproteaceae</taxon>
        <taxon>Thermocladium</taxon>
    </lineage>
</organism>
<keyword evidence="1" id="KW-0175">Coiled coil</keyword>
<dbReference type="Proteomes" id="UP000610960">
    <property type="component" value="Unassembled WGS sequence"/>
</dbReference>
<dbReference type="OrthoDB" id="24791at2157"/>
<comment type="caution">
    <text evidence="3">The sequence shown here is derived from an EMBL/GenBank/DDBJ whole genome shotgun (WGS) entry which is preliminary data.</text>
</comment>
<name>A0A830GU63_9CREN</name>
<dbReference type="AlphaFoldDB" id="A0A830GU63"/>
<evidence type="ECO:0000313" key="4">
    <source>
        <dbReference type="Proteomes" id="UP000610960"/>
    </source>
</evidence>
<feature type="region of interest" description="Disordered" evidence="2">
    <location>
        <begin position="181"/>
        <end position="200"/>
    </location>
</feature>
<proteinExistence type="predicted"/>
<keyword evidence="4" id="KW-1185">Reference proteome</keyword>
<reference evidence="3" key="2">
    <citation type="submission" date="2020-09" db="EMBL/GenBank/DDBJ databases">
        <authorList>
            <person name="Sun Q."/>
            <person name="Ohkuma M."/>
        </authorList>
    </citation>
    <scope>NUCLEOTIDE SEQUENCE</scope>
    <source>
        <strain evidence="3">JCM 10088</strain>
    </source>
</reference>
<gene>
    <name evidence="3" type="ORF">GCM10007981_11410</name>
</gene>
<accession>A0A830GU63</accession>
<evidence type="ECO:0000256" key="1">
    <source>
        <dbReference type="SAM" id="Coils"/>
    </source>
</evidence>
<evidence type="ECO:0000313" key="3">
    <source>
        <dbReference type="EMBL" id="GGP21014.1"/>
    </source>
</evidence>
<sequence length="200" mass="23529">MMQNISKLFDDIRRLVEGKYKEYSDELRRAQESWNAYQSIVNKIKRNWDFDEALLHSRLDQMRREIDELKKQMELLAAQRDIGLIDDDTFAKSSAELNEIMTSLSKTYEDLSSKLEELTSLVTDHWLRSIDITKTSLEQIDNMLKEVEDAKARNELSEEVYRRLKREAEMLRKAVQAFSMLREAPSDSDEKEQKDGSAQL</sequence>
<protein>
    <submittedName>
        <fullName evidence="3">Uncharacterized protein</fullName>
    </submittedName>
</protein>
<feature type="coiled-coil region" evidence="1">
    <location>
        <begin position="13"/>
        <end position="174"/>
    </location>
</feature>
<dbReference type="RefSeq" id="WP_162508746.1">
    <property type="nucleotide sequence ID" value="NZ_BMNL01000002.1"/>
</dbReference>